<dbReference type="GO" id="GO:0008973">
    <property type="term" value="F:phosphopentomutase activity"/>
    <property type="evidence" value="ECO:0007669"/>
    <property type="project" value="TreeGrafter"/>
</dbReference>
<dbReference type="Gene3D" id="3.40.120.10">
    <property type="entry name" value="Alpha-D-Glucose-1,6-Bisphosphate, subunit A, domain 3"/>
    <property type="match status" value="3"/>
</dbReference>
<feature type="domain" description="Alpha-D-phosphohexomutase alpha/beta/alpha" evidence="8">
    <location>
        <begin position="44"/>
        <end position="179"/>
    </location>
</feature>
<dbReference type="InterPro" id="IPR005844">
    <property type="entry name" value="A-D-PHexomutase_a/b/a-I"/>
</dbReference>
<evidence type="ECO:0000259" key="9">
    <source>
        <dbReference type="Pfam" id="PF02879"/>
    </source>
</evidence>
<dbReference type="GO" id="GO:0000287">
    <property type="term" value="F:magnesium ion binding"/>
    <property type="evidence" value="ECO:0007669"/>
    <property type="project" value="InterPro"/>
</dbReference>
<feature type="domain" description="Alpha-D-phosphohexomutase alpha/beta/alpha" evidence="10">
    <location>
        <begin position="312"/>
        <end position="433"/>
    </location>
</feature>
<sequence>MLRDDLAINEEYKRWLENSTEEMKEELRRFSPSEVRESFALDLEFGTGGMRGVLGAGTNRMNTFTVRRATLGFGRWISERFSNSSVVIAFDTRRKSAHFAEVAAEVLSSMGIKVHLFIEPMPVPVLSFAVRELKASGGVVITASHNPPQYNGYKVYTSDGTQAVPRYAEEIIEKVEKSDYFENYDPDRTLIEKIPNSLLEGFIETVKKNVLGLCSDYDGLSVVYTPLHGSGNYPVYKTLSDLGHKVKRVEEQALPDGNFPTVKSPNPEDLNAFSMALSVAEEAEADLLIATDPDCDRLGIMVKHEGAYTALNGNQTGVIMTAFILERLKESLPSDPFIVKTIVSTDLVKRIAAKYNVEVKETLTGFKFIGEIIEKSEVEGKGSYLFGFEESYGSLFGRHARDKDAVSAAALACTIGGFLKRTGRTMVDYLEEIHEEHGHYLEALVNKDYVGIEGKERIESIMKKLRSRRSLKLGKERIIEFRDYLEESGNLPAADVISIEMQDDSKIIVRPSGTEPKMKFYLMARGNNENEARKRIEELSELVEGIEGV</sequence>
<dbReference type="InterPro" id="IPR005845">
    <property type="entry name" value="A-D-PHexomutase_a/b/a-II"/>
</dbReference>
<dbReference type="GO" id="GO:0005975">
    <property type="term" value="P:carbohydrate metabolic process"/>
    <property type="evidence" value="ECO:0007669"/>
    <property type="project" value="InterPro"/>
</dbReference>
<dbReference type="InterPro" id="IPR005841">
    <property type="entry name" value="Alpha-D-phosphohexomutase_SF"/>
</dbReference>
<dbReference type="PROSITE" id="PS00710">
    <property type="entry name" value="PGM_PMM"/>
    <property type="match status" value="1"/>
</dbReference>
<comment type="caution">
    <text evidence="11">The sequence shown here is derived from an EMBL/GenBank/DDBJ whole genome shotgun (WGS) entry which is preliminary data.</text>
</comment>
<comment type="similarity">
    <text evidence="2 7">Belongs to the phosphohexose mutase family.</text>
</comment>
<dbReference type="Pfam" id="PF02879">
    <property type="entry name" value="PGM_PMM_II"/>
    <property type="match status" value="1"/>
</dbReference>
<evidence type="ECO:0000256" key="5">
    <source>
        <dbReference type="ARBA" id="ARBA00022842"/>
    </source>
</evidence>
<dbReference type="EMBL" id="DSBT01000120">
    <property type="protein sequence ID" value="HDP77414.1"/>
    <property type="molecule type" value="Genomic_DNA"/>
</dbReference>
<name>A0A7C1CTE3_9BACT</name>
<keyword evidence="3" id="KW-0597">Phosphoprotein</keyword>
<evidence type="ECO:0000256" key="3">
    <source>
        <dbReference type="ARBA" id="ARBA00022553"/>
    </source>
</evidence>
<gene>
    <name evidence="11" type="ORF">ENN47_04355</name>
</gene>
<dbReference type="InterPro" id="IPR005846">
    <property type="entry name" value="A-D-PHexomutase_a/b/a-III"/>
</dbReference>
<dbReference type="InterPro" id="IPR036900">
    <property type="entry name" value="A-D-PHexomutase_C_sf"/>
</dbReference>
<reference evidence="11" key="1">
    <citation type="journal article" date="2020" name="mSystems">
        <title>Genome- and Community-Level Interaction Insights into Carbon Utilization and Element Cycling Functions of Hydrothermarchaeota in Hydrothermal Sediment.</title>
        <authorList>
            <person name="Zhou Z."/>
            <person name="Liu Y."/>
            <person name="Xu W."/>
            <person name="Pan J."/>
            <person name="Luo Z.H."/>
            <person name="Li M."/>
        </authorList>
    </citation>
    <scope>NUCLEOTIDE SEQUENCE [LARGE SCALE GENOMIC DNA]</scope>
    <source>
        <strain evidence="11">SpSt-1179</strain>
    </source>
</reference>
<evidence type="ECO:0000256" key="2">
    <source>
        <dbReference type="ARBA" id="ARBA00010231"/>
    </source>
</evidence>
<accession>A0A7C1CTE3</accession>
<protein>
    <submittedName>
        <fullName evidence="11">Phospho-sugar mutase</fullName>
    </submittedName>
</protein>
<evidence type="ECO:0000313" key="11">
    <source>
        <dbReference type="EMBL" id="HDP77414.1"/>
    </source>
</evidence>
<evidence type="ECO:0000256" key="7">
    <source>
        <dbReference type="RuleBase" id="RU004326"/>
    </source>
</evidence>
<keyword evidence="4 7" id="KW-0479">Metal-binding</keyword>
<organism evidence="11">
    <name type="scientific">Mesotoga infera</name>
    <dbReference type="NCBI Taxonomy" id="1236046"/>
    <lineage>
        <taxon>Bacteria</taxon>
        <taxon>Thermotogati</taxon>
        <taxon>Thermotogota</taxon>
        <taxon>Thermotogae</taxon>
        <taxon>Kosmotogales</taxon>
        <taxon>Kosmotogaceae</taxon>
        <taxon>Mesotoga</taxon>
    </lineage>
</organism>
<dbReference type="GO" id="GO:0006166">
    <property type="term" value="P:purine ribonucleoside salvage"/>
    <property type="evidence" value="ECO:0007669"/>
    <property type="project" value="TreeGrafter"/>
</dbReference>
<evidence type="ECO:0000256" key="6">
    <source>
        <dbReference type="ARBA" id="ARBA00023235"/>
    </source>
</evidence>
<dbReference type="InterPro" id="IPR016066">
    <property type="entry name" value="A-D-PHexomutase_CS"/>
</dbReference>
<dbReference type="Pfam" id="PF02880">
    <property type="entry name" value="PGM_PMM_III"/>
    <property type="match status" value="1"/>
</dbReference>
<evidence type="ECO:0000259" key="8">
    <source>
        <dbReference type="Pfam" id="PF02878"/>
    </source>
</evidence>
<dbReference type="PRINTS" id="PR00509">
    <property type="entry name" value="PGMPMM"/>
</dbReference>
<dbReference type="SUPFAM" id="SSF55957">
    <property type="entry name" value="Phosphoglucomutase, C-terminal domain"/>
    <property type="match status" value="1"/>
</dbReference>
<evidence type="ECO:0000256" key="1">
    <source>
        <dbReference type="ARBA" id="ARBA00001946"/>
    </source>
</evidence>
<dbReference type="Pfam" id="PF02878">
    <property type="entry name" value="PGM_PMM_I"/>
    <property type="match status" value="1"/>
</dbReference>
<keyword evidence="5 7" id="KW-0460">Magnesium</keyword>
<keyword evidence="6" id="KW-0413">Isomerase</keyword>
<dbReference type="AlphaFoldDB" id="A0A7C1CTE3"/>
<dbReference type="PANTHER" id="PTHR45745:SF1">
    <property type="entry name" value="PHOSPHOGLUCOMUTASE 2B-RELATED"/>
    <property type="match status" value="1"/>
</dbReference>
<dbReference type="SUPFAM" id="SSF53738">
    <property type="entry name" value="Phosphoglucomutase, first 3 domains"/>
    <property type="match status" value="3"/>
</dbReference>
<evidence type="ECO:0000256" key="4">
    <source>
        <dbReference type="ARBA" id="ARBA00022723"/>
    </source>
</evidence>
<dbReference type="PANTHER" id="PTHR45745">
    <property type="entry name" value="PHOSPHOMANNOMUTASE 45A"/>
    <property type="match status" value="1"/>
</dbReference>
<dbReference type="CDD" id="cd05799">
    <property type="entry name" value="PGM2"/>
    <property type="match status" value="1"/>
</dbReference>
<dbReference type="InterPro" id="IPR016055">
    <property type="entry name" value="A-D-PHexomutase_a/b/a-I/II/III"/>
</dbReference>
<dbReference type="Gene3D" id="3.30.310.50">
    <property type="entry name" value="Alpha-D-phosphohexomutase, C-terminal domain"/>
    <property type="match status" value="1"/>
</dbReference>
<dbReference type="Proteomes" id="UP000886198">
    <property type="component" value="Unassembled WGS sequence"/>
</dbReference>
<comment type="cofactor">
    <cofactor evidence="1">
        <name>Mg(2+)</name>
        <dbReference type="ChEBI" id="CHEBI:18420"/>
    </cofactor>
</comment>
<evidence type="ECO:0000259" key="10">
    <source>
        <dbReference type="Pfam" id="PF02880"/>
    </source>
</evidence>
<feature type="domain" description="Alpha-D-phosphohexomutase alpha/beta/alpha" evidence="9">
    <location>
        <begin position="201"/>
        <end position="306"/>
    </location>
</feature>
<proteinExistence type="inferred from homology"/>